<evidence type="ECO:0008006" key="3">
    <source>
        <dbReference type="Google" id="ProtNLM"/>
    </source>
</evidence>
<evidence type="ECO:0000313" key="2">
    <source>
        <dbReference type="Proteomes" id="UP000192900"/>
    </source>
</evidence>
<dbReference type="KEGG" id="palh:B1H58_12935"/>
<protein>
    <recommendedName>
        <fullName evidence="3">Hcp1 family type VI secretion system effector</fullName>
    </recommendedName>
</protein>
<keyword evidence="2" id="KW-1185">Reference proteome</keyword>
<dbReference type="PANTHER" id="PTHR36152">
    <property type="entry name" value="CYTOPLASMIC PROTEIN-RELATED"/>
    <property type="match status" value="1"/>
</dbReference>
<evidence type="ECO:0000313" key="1">
    <source>
        <dbReference type="EMBL" id="ARJ42843.1"/>
    </source>
</evidence>
<dbReference type="Gene3D" id="2.30.110.20">
    <property type="entry name" value="Hcp1-like"/>
    <property type="match status" value="1"/>
</dbReference>
<dbReference type="PANTHER" id="PTHR36152:SF5">
    <property type="entry name" value="PROTEIN HCP1"/>
    <property type="match status" value="1"/>
</dbReference>
<dbReference type="Pfam" id="PF05638">
    <property type="entry name" value="T6SS_HCP"/>
    <property type="match status" value="1"/>
</dbReference>
<organism evidence="1 2">
    <name type="scientific">Pantoea alhagi</name>
    <dbReference type="NCBI Taxonomy" id="1891675"/>
    <lineage>
        <taxon>Bacteria</taxon>
        <taxon>Pseudomonadati</taxon>
        <taxon>Pseudomonadota</taxon>
        <taxon>Gammaproteobacteria</taxon>
        <taxon>Enterobacterales</taxon>
        <taxon>Erwiniaceae</taxon>
        <taxon>Pantoea</taxon>
    </lineage>
</organism>
<gene>
    <name evidence="1" type="ORF">B1H58_12935</name>
</gene>
<dbReference type="OrthoDB" id="4865570at2"/>
<dbReference type="SUPFAM" id="SSF141452">
    <property type="entry name" value="Hcp1-like"/>
    <property type="match status" value="1"/>
</dbReference>
<proteinExistence type="predicted"/>
<name>A0A1W6B722_9GAMM</name>
<accession>A0A1W6B722</accession>
<dbReference type="AlphaFoldDB" id="A0A1W6B722"/>
<sequence>MSIDLFLKIEGIEGEAKDARHKGWITLSGFNWGASQPGNMQTGGGGGAGKVTWRDLTANALIDRSTPAILRYLSNGRHINKVELSACKAGDPQIEYMRITLEEVLLTNLSYNGISGNEQVGMTYSFQAARVRQQYWEQTQKGGRGAEIAAGWNIKENKEM</sequence>
<reference evidence="1 2" key="1">
    <citation type="submission" date="2017-02" db="EMBL/GenBank/DDBJ databases">
        <title>Complete genome sequence of the drought resistance-promoting endophyte Pantoea alhagi LTYR-11Z.</title>
        <authorList>
            <person name="Zhang L."/>
        </authorList>
    </citation>
    <scope>NUCLEOTIDE SEQUENCE [LARGE SCALE GENOMIC DNA]</scope>
    <source>
        <strain evidence="1 2">LTYR-11Z</strain>
    </source>
</reference>
<dbReference type="EMBL" id="CP019706">
    <property type="protein sequence ID" value="ARJ42843.1"/>
    <property type="molecule type" value="Genomic_DNA"/>
</dbReference>
<dbReference type="InterPro" id="IPR036624">
    <property type="entry name" value="Hcp1-lik_sf"/>
</dbReference>
<dbReference type="InterPro" id="IPR053165">
    <property type="entry name" value="HSI-I_assembly_Hcp1"/>
</dbReference>
<dbReference type="InterPro" id="IPR008514">
    <property type="entry name" value="T6SS_Hcp"/>
</dbReference>
<dbReference type="STRING" id="1891675.B1H58_12935"/>
<dbReference type="RefSeq" id="WP_085070876.1">
    <property type="nucleotide sequence ID" value="NZ_CP019706.1"/>
</dbReference>
<dbReference type="Proteomes" id="UP000192900">
    <property type="component" value="Chromosome"/>
</dbReference>